<keyword evidence="1" id="KW-0472">Membrane</keyword>
<comment type="caution">
    <text evidence="2">The sequence shown here is derived from an EMBL/GenBank/DDBJ whole genome shotgun (WGS) entry which is preliminary data.</text>
</comment>
<feature type="transmembrane region" description="Helical" evidence="1">
    <location>
        <begin position="92"/>
        <end position="111"/>
    </location>
</feature>
<organism evidence="2 3">
    <name type="scientific">Caerostris darwini</name>
    <dbReference type="NCBI Taxonomy" id="1538125"/>
    <lineage>
        <taxon>Eukaryota</taxon>
        <taxon>Metazoa</taxon>
        <taxon>Ecdysozoa</taxon>
        <taxon>Arthropoda</taxon>
        <taxon>Chelicerata</taxon>
        <taxon>Arachnida</taxon>
        <taxon>Araneae</taxon>
        <taxon>Araneomorphae</taxon>
        <taxon>Entelegynae</taxon>
        <taxon>Araneoidea</taxon>
        <taxon>Araneidae</taxon>
        <taxon>Caerostris</taxon>
    </lineage>
</organism>
<keyword evidence="1" id="KW-1133">Transmembrane helix</keyword>
<dbReference type="EMBL" id="BPLQ01005602">
    <property type="protein sequence ID" value="GIY15899.1"/>
    <property type="molecule type" value="Genomic_DNA"/>
</dbReference>
<proteinExistence type="predicted"/>
<dbReference type="Proteomes" id="UP001054837">
    <property type="component" value="Unassembled WGS sequence"/>
</dbReference>
<dbReference type="AlphaFoldDB" id="A0AAV4R4F3"/>
<sequence>MPVVVLRVIPNSLDESSPVIGWKIRPSTSVSLVRTRPLITLHREGREGTLQPSLWLKEHTSLRSPFGALRLKFLNASSKQIPAEKSHKRKSLFVLLLLDAVVCLLLAIFFLSSPAVDLKLIHEKDVG</sequence>
<accession>A0AAV4R4F3</accession>
<reference evidence="2 3" key="1">
    <citation type="submission" date="2021-06" db="EMBL/GenBank/DDBJ databases">
        <title>Caerostris darwini draft genome.</title>
        <authorList>
            <person name="Kono N."/>
            <person name="Arakawa K."/>
        </authorList>
    </citation>
    <scope>NUCLEOTIDE SEQUENCE [LARGE SCALE GENOMIC DNA]</scope>
</reference>
<gene>
    <name evidence="2" type="ORF">CDAR_589981</name>
</gene>
<evidence type="ECO:0000256" key="1">
    <source>
        <dbReference type="SAM" id="Phobius"/>
    </source>
</evidence>
<keyword evidence="3" id="KW-1185">Reference proteome</keyword>
<protein>
    <submittedName>
        <fullName evidence="2">Uncharacterized protein</fullName>
    </submittedName>
</protein>
<evidence type="ECO:0000313" key="2">
    <source>
        <dbReference type="EMBL" id="GIY15899.1"/>
    </source>
</evidence>
<evidence type="ECO:0000313" key="3">
    <source>
        <dbReference type="Proteomes" id="UP001054837"/>
    </source>
</evidence>
<name>A0AAV4R4F3_9ARAC</name>
<keyword evidence="1" id="KW-0812">Transmembrane</keyword>